<keyword evidence="2" id="KW-1185">Reference proteome</keyword>
<dbReference type="EMBL" id="JAUHHV010000005">
    <property type="protein sequence ID" value="KAK1425621.1"/>
    <property type="molecule type" value="Genomic_DNA"/>
</dbReference>
<dbReference type="AlphaFoldDB" id="A0AAD8KQX7"/>
<sequence>MTNIDLLTDTGFFVIGCIILITRPDTMNFNLALWANNPIDPLTYLVDAGTSASQQEYCNSFGTPRYIRTYVYDFWPRVCTLAACDKECLKELQRIGRGFRVAKSCEGTLCVCCIHK</sequence>
<name>A0AAD8KQX7_TARER</name>
<protein>
    <submittedName>
        <fullName evidence="1">Uncharacterized protein</fullName>
    </submittedName>
</protein>
<organism evidence="1 2">
    <name type="scientific">Tagetes erecta</name>
    <name type="common">African marigold</name>
    <dbReference type="NCBI Taxonomy" id="13708"/>
    <lineage>
        <taxon>Eukaryota</taxon>
        <taxon>Viridiplantae</taxon>
        <taxon>Streptophyta</taxon>
        <taxon>Embryophyta</taxon>
        <taxon>Tracheophyta</taxon>
        <taxon>Spermatophyta</taxon>
        <taxon>Magnoliopsida</taxon>
        <taxon>eudicotyledons</taxon>
        <taxon>Gunneridae</taxon>
        <taxon>Pentapetalae</taxon>
        <taxon>asterids</taxon>
        <taxon>campanulids</taxon>
        <taxon>Asterales</taxon>
        <taxon>Asteraceae</taxon>
        <taxon>Asteroideae</taxon>
        <taxon>Heliantheae alliance</taxon>
        <taxon>Tageteae</taxon>
        <taxon>Tagetes</taxon>
    </lineage>
</organism>
<reference evidence="1" key="1">
    <citation type="journal article" date="2023" name="bioRxiv">
        <title>Improved chromosome-level genome assembly for marigold (Tagetes erecta).</title>
        <authorList>
            <person name="Jiang F."/>
            <person name="Yuan L."/>
            <person name="Wang S."/>
            <person name="Wang H."/>
            <person name="Xu D."/>
            <person name="Wang A."/>
            <person name="Fan W."/>
        </authorList>
    </citation>
    <scope>NUCLEOTIDE SEQUENCE</scope>
    <source>
        <strain evidence="1">WSJ</strain>
        <tissue evidence="1">Leaf</tissue>
    </source>
</reference>
<accession>A0AAD8KQX7</accession>
<dbReference type="Proteomes" id="UP001229421">
    <property type="component" value="Unassembled WGS sequence"/>
</dbReference>
<proteinExistence type="predicted"/>
<evidence type="ECO:0000313" key="1">
    <source>
        <dbReference type="EMBL" id="KAK1425621.1"/>
    </source>
</evidence>
<comment type="caution">
    <text evidence="1">The sequence shown here is derived from an EMBL/GenBank/DDBJ whole genome shotgun (WGS) entry which is preliminary data.</text>
</comment>
<gene>
    <name evidence="1" type="ORF">QVD17_20975</name>
</gene>
<evidence type="ECO:0000313" key="2">
    <source>
        <dbReference type="Proteomes" id="UP001229421"/>
    </source>
</evidence>